<evidence type="ECO:0000313" key="3">
    <source>
        <dbReference type="EMBL" id="BCJ33046.1"/>
    </source>
</evidence>
<reference evidence="3 4" key="1">
    <citation type="submission" date="2020-08" db="EMBL/GenBank/DDBJ databases">
        <title>Whole genome shotgun sequence of Actinocatenispora thailandica NBRC 105041.</title>
        <authorList>
            <person name="Komaki H."/>
            <person name="Tamura T."/>
        </authorList>
    </citation>
    <scope>NUCLEOTIDE SEQUENCE [LARGE SCALE GENOMIC DNA]</scope>
    <source>
        <strain evidence="3 4">NBRC 105041</strain>
    </source>
</reference>
<dbReference type="Proteomes" id="UP000611640">
    <property type="component" value="Chromosome"/>
</dbReference>
<dbReference type="AlphaFoldDB" id="A0A7R7DKB5"/>
<dbReference type="PANTHER" id="PTHR11895">
    <property type="entry name" value="TRANSAMIDASE"/>
    <property type="match status" value="1"/>
</dbReference>
<dbReference type="GO" id="GO:0003824">
    <property type="term" value="F:catalytic activity"/>
    <property type="evidence" value="ECO:0007669"/>
    <property type="project" value="InterPro"/>
</dbReference>
<dbReference type="KEGG" id="atl:Athai_05490"/>
<dbReference type="SUPFAM" id="SSF75304">
    <property type="entry name" value="Amidase signature (AS) enzymes"/>
    <property type="match status" value="1"/>
</dbReference>
<sequence>MDALLPKRGRVMAWVGATASEIARAVRRGDATAGEVVDEHLRGLPAADAQLHAFREVRTVPALGEANVIDDLPDLGGLALAGVPVAVKENVPVAGETVWYGSPAASLPPAEADHEVVRRLRGAGAVVVGTTRMPELALFPVTDDETAITRNPWQLDHTPGGSSGGSAAAVAAGLVPIAHGNDGLGSLRIPAACCGLVALKPGRGVVPADIGETDWFGMAENGVLAGTVADAALGHAVLADDGGRLVGRRPAEPAPLNVAVSLRSPVVGVLPDTAVRDAVGRVARALVGLGHSARRADPSYPPRLVKATMARWFASAYADAERFGPETLQPRTRRHARLGAFAFGRGLVREADAERWREDSLAFFERHDLLLTPVLAGPPPAAARWSARGWLPNVLAAVRYAPYAAPWNVAALPALAVPAGTRPDGLPVGVQLVGPPGSEWLLLGVAAQLEQVGPWARHAPGYPRTDP</sequence>
<accession>A0A7R7DKB5</accession>
<gene>
    <name evidence="3" type="primary">amiB2</name>
    <name evidence="3" type="ORF">Athai_05490</name>
</gene>
<evidence type="ECO:0000313" key="4">
    <source>
        <dbReference type="Proteomes" id="UP000611640"/>
    </source>
</evidence>
<evidence type="ECO:0000259" key="2">
    <source>
        <dbReference type="Pfam" id="PF01425"/>
    </source>
</evidence>
<dbReference type="InterPro" id="IPR036928">
    <property type="entry name" value="AS_sf"/>
</dbReference>
<dbReference type="Pfam" id="PF01425">
    <property type="entry name" value="Amidase"/>
    <property type="match status" value="1"/>
</dbReference>
<dbReference type="InterPro" id="IPR023631">
    <property type="entry name" value="Amidase_dom"/>
</dbReference>
<keyword evidence="4" id="KW-1185">Reference proteome</keyword>
<dbReference type="InterPro" id="IPR000120">
    <property type="entry name" value="Amidase"/>
</dbReference>
<evidence type="ECO:0000256" key="1">
    <source>
        <dbReference type="ARBA" id="ARBA00009199"/>
    </source>
</evidence>
<protein>
    <submittedName>
        <fullName evidence="3">Putative amidase AmiB2</fullName>
    </submittedName>
</protein>
<feature type="domain" description="Amidase" evidence="2">
    <location>
        <begin position="35"/>
        <end position="443"/>
    </location>
</feature>
<organism evidence="3 4">
    <name type="scientific">Actinocatenispora thailandica</name>
    <dbReference type="NCBI Taxonomy" id="227318"/>
    <lineage>
        <taxon>Bacteria</taxon>
        <taxon>Bacillati</taxon>
        <taxon>Actinomycetota</taxon>
        <taxon>Actinomycetes</taxon>
        <taxon>Micromonosporales</taxon>
        <taxon>Micromonosporaceae</taxon>
        <taxon>Actinocatenispora</taxon>
    </lineage>
</organism>
<dbReference type="PANTHER" id="PTHR11895:SF7">
    <property type="entry name" value="GLUTAMYL-TRNA(GLN) AMIDOTRANSFERASE SUBUNIT A, MITOCHONDRIAL"/>
    <property type="match status" value="1"/>
</dbReference>
<dbReference type="Gene3D" id="3.90.1300.10">
    <property type="entry name" value="Amidase signature (AS) domain"/>
    <property type="match status" value="1"/>
</dbReference>
<comment type="similarity">
    <text evidence="1">Belongs to the amidase family.</text>
</comment>
<name>A0A7R7DKB5_9ACTN</name>
<dbReference type="EMBL" id="AP023355">
    <property type="protein sequence ID" value="BCJ33046.1"/>
    <property type="molecule type" value="Genomic_DNA"/>
</dbReference>
<proteinExistence type="inferred from homology"/>